<dbReference type="AlphaFoldDB" id="A0A8J7IVM0"/>
<dbReference type="InterPro" id="IPR003673">
    <property type="entry name" value="CoA-Trfase_fam_III"/>
</dbReference>
<dbReference type="EMBL" id="JADCKQ010000004">
    <property type="protein sequence ID" value="MBI1493443.1"/>
    <property type="molecule type" value="Genomic_DNA"/>
</dbReference>
<protein>
    <submittedName>
        <fullName evidence="1">CoA transferase</fullName>
    </submittedName>
</protein>
<evidence type="ECO:0000313" key="1">
    <source>
        <dbReference type="EMBL" id="MBI1493443.1"/>
    </source>
</evidence>
<proteinExistence type="predicted"/>
<dbReference type="RefSeq" id="WP_228848275.1">
    <property type="nucleotide sequence ID" value="NZ_JADCKQ010000004.1"/>
</dbReference>
<dbReference type="Gene3D" id="3.30.1540.10">
    <property type="entry name" value="formyl-coa transferase, domain 3"/>
    <property type="match status" value="1"/>
</dbReference>
<keyword evidence="2" id="KW-1185">Reference proteome</keyword>
<dbReference type="PANTHER" id="PTHR48228:SF5">
    <property type="entry name" value="ALPHA-METHYLACYL-COA RACEMASE"/>
    <property type="match status" value="1"/>
</dbReference>
<keyword evidence="1" id="KW-0808">Transferase</keyword>
<organism evidence="1 2">
    <name type="scientific">Halocynthiibacter styelae</name>
    <dbReference type="NCBI Taxonomy" id="2761955"/>
    <lineage>
        <taxon>Bacteria</taxon>
        <taxon>Pseudomonadati</taxon>
        <taxon>Pseudomonadota</taxon>
        <taxon>Alphaproteobacteria</taxon>
        <taxon>Rhodobacterales</taxon>
        <taxon>Paracoccaceae</taxon>
        <taxon>Halocynthiibacter</taxon>
    </lineage>
</organism>
<dbReference type="InterPro" id="IPR050509">
    <property type="entry name" value="CoA-transferase_III"/>
</dbReference>
<dbReference type="InterPro" id="IPR023606">
    <property type="entry name" value="CoA-Trfase_III_dom_1_sf"/>
</dbReference>
<accession>A0A8J7IVM0</accession>
<name>A0A8J7IVM0_9RHOB</name>
<sequence>MKRQGPLTHLKIVEFAGIGPAPYGAMLLADLGAQIIRIDRPGGYPALADGLDLSAMDAASVCNRSRDLIRLDLKSEEGRSTVLRLISEADAVIEAYRPGTMEKLGLGPDVCLQANPKLAYVRMTGWGQSGPMAQMAGHDMNYLGLSGALSLFNRDGAATQGIPPLVGDMGGGAMFMVLGLLAAVMQARAGGAGQVVDAAIVDGSASLFALLSGLNAMGQHDYSAGNNPLDGGRHFYRTYICADGEYVVVGAIEGAFRKVLLERLDLLTDPDLTRPTAENEAICVAKLSGIFAGQPRQHWVDLFQDTDGCVTPVLSVPEAACAPHNQARNLFETLDDVIQPAPAPRFSETPGVISSPPVTANKNAPHALGDWGFSTAEIETLITGKVLEAAP</sequence>
<dbReference type="PANTHER" id="PTHR48228">
    <property type="entry name" value="SUCCINYL-COA--D-CITRAMALATE COA-TRANSFERASE"/>
    <property type="match status" value="1"/>
</dbReference>
<dbReference type="Pfam" id="PF02515">
    <property type="entry name" value="CoA_transf_3"/>
    <property type="match status" value="1"/>
</dbReference>
<comment type="caution">
    <text evidence="1">The sequence shown here is derived from an EMBL/GenBank/DDBJ whole genome shotgun (WGS) entry which is preliminary data.</text>
</comment>
<evidence type="ECO:0000313" key="2">
    <source>
        <dbReference type="Proteomes" id="UP000640583"/>
    </source>
</evidence>
<dbReference type="Proteomes" id="UP000640583">
    <property type="component" value="Unassembled WGS sequence"/>
</dbReference>
<dbReference type="GO" id="GO:0016740">
    <property type="term" value="F:transferase activity"/>
    <property type="evidence" value="ECO:0007669"/>
    <property type="project" value="UniProtKB-KW"/>
</dbReference>
<dbReference type="InterPro" id="IPR044855">
    <property type="entry name" value="CoA-Trfase_III_dom3_sf"/>
</dbReference>
<dbReference type="Gene3D" id="3.40.50.10540">
    <property type="entry name" value="Crotonobetainyl-coa:carnitine coa-transferase, domain 1"/>
    <property type="match status" value="1"/>
</dbReference>
<gene>
    <name evidence="1" type="ORF">H1D41_07340</name>
</gene>
<reference evidence="1" key="1">
    <citation type="submission" date="2020-10" db="EMBL/GenBank/DDBJ databases">
        <title>Paenihalocynthiibacter styelae gen. nov., sp. nov., isolated from stalked sea squirt Styela clava.</title>
        <authorList>
            <person name="Kim Y.-O."/>
            <person name="Yoon J.-H."/>
        </authorList>
    </citation>
    <scope>NUCLEOTIDE SEQUENCE</scope>
    <source>
        <strain evidence="1">MYP1-1</strain>
    </source>
</reference>
<dbReference type="SUPFAM" id="SSF89796">
    <property type="entry name" value="CoA-transferase family III (CaiB/BaiF)"/>
    <property type="match status" value="1"/>
</dbReference>